<dbReference type="AlphaFoldDB" id="A0AA41MD94"/>
<proteinExistence type="predicted"/>
<feature type="compositionally biased region" description="Basic and acidic residues" evidence="1">
    <location>
        <begin position="222"/>
        <end position="245"/>
    </location>
</feature>
<evidence type="ECO:0000256" key="1">
    <source>
        <dbReference type="SAM" id="MobiDB-lite"/>
    </source>
</evidence>
<protein>
    <submittedName>
        <fullName evidence="2">Uncharacterized protein</fullName>
    </submittedName>
</protein>
<dbReference type="Proteomes" id="UP001166674">
    <property type="component" value="Unassembled WGS sequence"/>
</dbReference>
<sequence length="282" mass="29464">MSGTESQKPRDGAFPYKPQRIGGEHLGTRGKRQDLRSWQENRRVAELLTLYRLGGRRRSGPQTLTPLSTGLVPPITGWPSHPTSLKAPCPSPRPPPSVTSNGRNPRSQDTEALISPGPCGTRPAPGFPTGRSSGPPGAVGHLPTGWHLGAGAAPDPRGPDPRSTLGVLVPRPGGGAEAAVSSRAGPGAESCGLVPGRCFAGRSHGSAPLRGPCRPSARRANHRDPMKARPDPSRPGPRDTTEGKSEAALPLSPPPLQRELPASTKPPAHPNFPQRPVLPDGT</sequence>
<evidence type="ECO:0000313" key="3">
    <source>
        <dbReference type="Proteomes" id="UP001166674"/>
    </source>
</evidence>
<name>A0AA41MD94_SCICA</name>
<feature type="region of interest" description="Disordered" evidence="1">
    <location>
        <begin position="53"/>
        <end position="282"/>
    </location>
</feature>
<feature type="region of interest" description="Disordered" evidence="1">
    <location>
        <begin position="1"/>
        <end position="34"/>
    </location>
</feature>
<evidence type="ECO:0000313" key="2">
    <source>
        <dbReference type="EMBL" id="MBZ3869705.1"/>
    </source>
</evidence>
<organism evidence="2 3">
    <name type="scientific">Sciurus carolinensis</name>
    <name type="common">Eastern gray squirrel</name>
    <dbReference type="NCBI Taxonomy" id="30640"/>
    <lineage>
        <taxon>Eukaryota</taxon>
        <taxon>Metazoa</taxon>
        <taxon>Chordata</taxon>
        <taxon>Craniata</taxon>
        <taxon>Vertebrata</taxon>
        <taxon>Euteleostomi</taxon>
        <taxon>Mammalia</taxon>
        <taxon>Eutheria</taxon>
        <taxon>Euarchontoglires</taxon>
        <taxon>Glires</taxon>
        <taxon>Rodentia</taxon>
        <taxon>Sciuromorpha</taxon>
        <taxon>Sciuridae</taxon>
        <taxon>Sciurinae</taxon>
        <taxon>Sciurini</taxon>
        <taxon>Sciurus</taxon>
    </lineage>
</organism>
<dbReference type="EMBL" id="JAATJV010140100">
    <property type="protein sequence ID" value="MBZ3869705.1"/>
    <property type="molecule type" value="Genomic_DNA"/>
</dbReference>
<reference evidence="2" key="1">
    <citation type="submission" date="2020-03" db="EMBL/GenBank/DDBJ databases">
        <title>Studies in the Genomics of Life Span.</title>
        <authorList>
            <person name="Glass D."/>
        </authorList>
    </citation>
    <scope>NUCLEOTIDE SEQUENCE</scope>
    <source>
        <strain evidence="2">SUZIE</strain>
        <tissue evidence="2">Muscle</tissue>
    </source>
</reference>
<feature type="compositionally biased region" description="Basic and acidic residues" evidence="1">
    <location>
        <begin position="22"/>
        <end position="34"/>
    </location>
</feature>
<keyword evidence="3" id="KW-1185">Reference proteome</keyword>
<comment type="caution">
    <text evidence="2">The sequence shown here is derived from an EMBL/GenBank/DDBJ whole genome shotgun (WGS) entry which is preliminary data.</text>
</comment>
<feature type="compositionally biased region" description="Polar residues" evidence="1">
    <location>
        <begin position="98"/>
        <end position="107"/>
    </location>
</feature>
<gene>
    <name evidence="2" type="ORF">SUZIE_104240</name>
</gene>
<accession>A0AA41MD94</accession>